<gene>
    <name evidence="1" type="ORF">AMTR_s00080p00155280</name>
</gene>
<dbReference type="HOGENOM" id="CLU_2349563_0_0_1"/>
<sequence length="97" mass="10865">MMNVNLLISTPIFLSMTNHNFPRNLSISLNPKMTAAMRGYEEHTIDNSPTITKVESSKKHYVVFHIMSVTSSSDGEDLEKEVLEAALEADLIKEPKS</sequence>
<evidence type="ECO:0000313" key="1">
    <source>
        <dbReference type="EMBL" id="ERN04958.1"/>
    </source>
</evidence>
<accession>W1PAJ1</accession>
<proteinExistence type="predicted"/>
<organism evidence="1 2">
    <name type="scientific">Amborella trichopoda</name>
    <dbReference type="NCBI Taxonomy" id="13333"/>
    <lineage>
        <taxon>Eukaryota</taxon>
        <taxon>Viridiplantae</taxon>
        <taxon>Streptophyta</taxon>
        <taxon>Embryophyta</taxon>
        <taxon>Tracheophyta</taxon>
        <taxon>Spermatophyta</taxon>
        <taxon>Magnoliopsida</taxon>
        <taxon>Amborellales</taxon>
        <taxon>Amborellaceae</taxon>
        <taxon>Amborella</taxon>
    </lineage>
</organism>
<dbReference type="EMBL" id="KI394095">
    <property type="protein sequence ID" value="ERN04958.1"/>
    <property type="molecule type" value="Genomic_DNA"/>
</dbReference>
<name>W1PAJ1_AMBTC</name>
<protein>
    <submittedName>
        <fullName evidence="1">Uncharacterized protein</fullName>
    </submittedName>
</protein>
<dbReference type="Gramene" id="ERN04958">
    <property type="protein sequence ID" value="ERN04958"/>
    <property type="gene ID" value="AMTR_s00080p00155280"/>
</dbReference>
<keyword evidence="2" id="KW-1185">Reference proteome</keyword>
<reference evidence="2" key="1">
    <citation type="journal article" date="2013" name="Science">
        <title>The Amborella genome and the evolution of flowering plants.</title>
        <authorList>
            <consortium name="Amborella Genome Project"/>
        </authorList>
    </citation>
    <scope>NUCLEOTIDE SEQUENCE [LARGE SCALE GENOMIC DNA]</scope>
</reference>
<evidence type="ECO:0000313" key="2">
    <source>
        <dbReference type="Proteomes" id="UP000017836"/>
    </source>
</evidence>
<dbReference type="AlphaFoldDB" id="W1PAJ1"/>
<dbReference type="Proteomes" id="UP000017836">
    <property type="component" value="Unassembled WGS sequence"/>
</dbReference>